<reference evidence="4" key="1">
    <citation type="submission" date="2023-03" db="EMBL/GenBank/DDBJ databases">
        <title>Actinorhabdospora filicis NBRC 111898.</title>
        <authorList>
            <person name="Ichikawa N."/>
            <person name="Sato H."/>
            <person name="Tonouchi N."/>
        </authorList>
    </citation>
    <scope>NUCLEOTIDE SEQUENCE</scope>
    <source>
        <strain evidence="4">NBRC 111898</strain>
    </source>
</reference>
<evidence type="ECO:0000256" key="1">
    <source>
        <dbReference type="ARBA" id="ARBA00022679"/>
    </source>
</evidence>
<dbReference type="Proteomes" id="UP001165079">
    <property type="component" value="Unassembled WGS sequence"/>
</dbReference>
<evidence type="ECO:0000259" key="3">
    <source>
        <dbReference type="PROSITE" id="PS51186"/>
    </source>
</evidence>
<evidence type="ECO:0000313" key="5">
    <source>
        <dbReference type="Proteomes" id="UP001165079"/>
    </source>
</evidence>
<dbReference type="Pfam" id="PF00583">
    <property type="entry name" value="Acetyltransf_1"/>
    <property type="match status" value="1"/>
</dbReference>
<dbReference type="InterPro" id="IPR016181">
    <property type="entry name" value="Acyl_CoA_acyltransferase"/>
</dbReference>
<protein>
    <recommendedName>
        <fullName evidence="3">N-acetyltransferase domain-containing protein</fullName>
    </recommendedName>
</protein>
<feature type="domain" description="N-acetyltransferase" evidence="3">
    <location>
        <begin position="6"/>
        <end position="166"/>
    </location>
</feature>
<dbReference type="InterPro" id="IPR000182">
    <property type="entry name" value="GNAT_dom"/>
</dbReference>
<dbReference type="PANTHER" id="PTHR43877">
    <property type="entry name" value="AMINOALKYLPHOSPHONATE N-ACETYLTRANSFERASE-RELATED-RELATED"/>
    <property type="match status" value="1"/>
</dbReference>
<dbReference type="SUPFAM" id="SSF55729">
    <property type="entry name" value="Acyl-CoA N-acyltransferases (Nat)"/>
    <property type="match status" value="1"/>
</dbReference>
<dbReference type="Pfam" id="PF13508">
    <property type="entry name" value="Acetyltransf_7"/>
    <property type="match status" value="1"/>
</dbReference>
<gene>
    <name evidence="4" type="ORF">Afil01_42210</name>
</gene>
<keyword evidence="1" id="KW-0808">Transferase</keyword>
<dbReference type="Gene3D" id="3.40.630.30">
    <property type="match status" value="1"/>
</dbReference>
<evidence type="ECO:0000313" key="4">
    <source>
        <dbReference type="EMBL" id="GLZ79414.1"/>
    </source>
</evidence>
<comment type="caution">
    <text evidence="4">The sequence shown here is derived from an EMBL/GenBank/DDBJ whole genome shotgun (WGS) entry which is preliminary data.</text>
</comment>
<dbReference type="GO" id="GO:0016747">
    <property type="term" value="F:acyltransferase activity, transferring groups other than amino-acyl groups"/>
    <property type="evidence" value="ECO:0007669"/>
    <property type="project" value="InterPro"/>
</dbReference>
<dbReference type="CDD" id="cd04301">
    <property type="entry name" value="NAT_SF"/>
    <property type="match status" value="2"/>
</dbReference>
<dbReference type="InterPro" id="IPR050832">
    <property type="entry name" value="Bact_Acetyltransf"/>
</dbReference>
<keyword evidence="5" id="KW-1185">Reference proteome</keyword>
<proteinExistence type="predicted"/>
<evidence type="ECO:0000256" key="2">
    <source>
        <dbReference type="ARBA" id="ARBA00023315"/>
    </source>
</evidence>
<organism evidence="4 5">
    <name type="scientific">Actinorhabdospora filicis</name>
    <dbReference type="NCBI Taxonomy" id="1785913"/>
    <lineage>
        <taxon>Bacteria</taxon>
        <taxon>Bacillati</taxon>
        <taxon>Actinomycetota</taxon>
        <taxon>Actinomycetes</taxon>
        <taxon>Micromonosporales</taxon>
        <taxon>Micromonosporaceae</taxon>
        <taxon>Actinorhabdospora</taxon>
    </lineage>
</organism>
<dbReference type="RefSeq" id="WP_285664569.1">
    <property type="nucleotide sequence ID" value="NZ_BSTX01000003.1"/>
</dbReference>
<accession>A0A9W6WA90</accession>
<dbReference type="EMBL" id="BSTX01000003">
    <property type="protein sequence ID" value="GLZ79414.1"/>
    <property type="molecule type" value="Genomic_DNA"/>
</dbReference>
<name>A0A9W6WA90_9ACTN</name>
<keyword evidence="2" id="KW-0012">Acyltransferase</keyword>
<dbReference type="PROSITE" id="PS51186">
    <property type="entry name" value="GNAT"/>
    <property type="match status" value="1"/>
</dbReference>
<dbReference type="AlphaFoldDB" id="A0A9W6WA90"/>
<sequence length="334" mass="36719">MPLNVGRVDPYTLPDGLLEEYFALFHASFAVDQPYSPLPGREWMTANVRQEPRPPEQSMWFATREDRLLGYAKVSPLTGTNAAIVSVMVRVHPDHRRSGVGTALLRAVSPCLGDGGRTTVLGSADEGSAGAAWAMAHGFEVTDGTSRQLLNVAETGRRLWDVAPVPGFSLRAWTGEAPDDLLAEYAKARDAIHDRPKGASYDAPRWTADGIREDERTLREQGVEQWVTVAVAEHTGEVAGLTVLEFKAARPEIAYQRDTAVVPHHRGKRLGLWVKAAMLRRVTADRPGLTRVTTLVSTENVHMARINRELGFEDKATTLILEQSVDDVTARLLP</sequence>